<dbReference type="GO" id="GO:0000976">
    <property type="term" value="F:transcription cis-regulatory region binding"/>
    <property type="evidence" value="ECO:0007669"/>
    <property type="project" value="TreeGrafter"/>
</dbReference>
<dbReference type="InterPro" id="IPR009057">
    <property type="entry name" value="Homeodomain-like_sf"/>
</dbReference>
<dbReference type="InterPro" id="IPR001647">
    <property type="entry name" value="HTH_TetR"/>
</dbReference>
<feature type="DNA-binding region" description="H-T-H motif" evidence="4">
    <location>
        <begin position="29"/>
        <end position="48"/>
    </location>
</feature>
<keyword evidence="1" id="KW-0805">Transcription regulation</keyword>
<dbReference type="PATRIC" id="fig|279113.9.peg.3114"/>
<dbReference type="AlphaFoldDB" id="A0A127Q676"/>
<dbReference type="RefSeq" id="WP_236905822.1">
    <property type="nucleotide sequence ID" value="NZ_CP013234.1"/>
</dbReference>
<dbReference type="EMBL" id="CP013234">
    <property type="protein sequence ID" value="AMP05486.1"/>
    <property type="molecule type" value="Genomic_DNA"/>
</dbReference>
<evidence type="ECO:0000256" key="4">
    <source>
        <dbReference type="PROSITE-ProRule" id="PRU00335"/>
    </source>
</evidence>
<keyword evidence="3" id="KW-0804">Transcription</keyword>
<protein>
    <submittedName>
        <fullName evidence="6">Bacterial regulatory s, tetR family protein</fullName>
    </submittedName>
</protein>
<dbReference type="FunFam" id="1.10.10.60:FF:000141">
    <property type="entry name" value="TetR family transcriptional regulator"/>
    <property type="match status" value="1"/>
</dbReference>
<evidence type="ECO:0000259" key="5">
    <source>
        <dbReference type="PROSITE" id="PS50977"/>
    </source>
</evidence>
<evidence type="ECO:0000256" key="3">
    <source>
        <dbReference type="ARBA" id="ARBA00023163"/>
    </source>
</evidence>
<dbReference type="STRING" id="279113.CPter91_3151"/>
<dbReference type="Pfam" id="PF14246">
    <property type="entry name" value="TetR_C_7"/>
    <property type="match status" value="1"/>
</dbReference>
<dbReference type="PROSITE" id="PS50977">
    <property type="entry name" value="HTH_TETR_2"/>
    <property type="match status" value="1"/>
</dbReference>
<accession>A0A127Q676</accession>
<dbReference type="Pfam" id="PF00440">
    <property type="entry name" value="TetR_N"/>
    <property type="match status" value="1"/>
</dbReference>
<evidence type="ECO:0000256" key="1">
    <source>
        <dbReference type="ARBA" id="ARBA00023015"/>
    </source>
</evidence>
<dbReference type="InterPro" id="IPR050109">
    <property type="entry name" value="HTH-type_TetR-like_transc_reg"/>
</dbReference>
<dbReference type="Gene3D" id="1.10.10.60">
    <property type="entry name" value="Homeodomain-like"/>
    <property type="match status" value="1"/>
</dbReference>
<dbReference type="SUPFAM" id="SSF46689">
    <property type="entry name" value="Homeodomain-like"/>
    <property type="match status" value="1"/>
</dbReference>
<keyword evidence="2 4" id="KW-0238">DNA-binding</keyword>
<feature type="domain" description="HTH tetR-type" evidence="5">
    <location>
        <begin position="6"/>
        <end position="66"/>
    </location>
</feature>
<dbReference type="Gene3D" id="1.10.357.10">
    <property type="entry name" value="Tetracycline Repressor, domain 2"/>
    <property type="match status" value="1"/>
</dbReference>
<proteinExistence type="predicted"/>
<sequence length="223" mass="25525">MRKKSEERRQAIIDVAATIFNETGFERTSMSEISTRLGGSKATLYNYFSSKEEIFVETMRQQIGQHYEAVFEQLVENDDLRLTLQRLGTKYLQVILMPEVVAVKRQVLSHAERWDIGKMLYERGPKAGWTRVADFLKKAMDKQQLRKADGWVAALQLRGLVESEWMEMRMLGVVTGRHRSRSRILPSAPSMPSCAFMRLRPAPASMQTRASIKKADLSIGLLN</sequence>
<evidence type="ECO:0000256" key="2">
    <source>
        <dbReference type="ARBA" id="ARBA00023125"/>
    </source>
</evidence>
<gene>
    <name evidence="6" type="ORF">CPter91_3151</name>
</gene>
<dbReference type="Proteomes" id="UP000074561">
    <property type="component" value="Chromosome"/>
</dbReference>
<organism evidence="6 7">
    <name type="scientific">Collimonas pratensis</name>
    <dbReference type="NCBI Taxonomy" id="279113"/>
    <lineage>
        <taxon>Bacteria</taxon>
        <taxon>Pseudomonadati</taxon>
        <taxon>Pseudomonadota</taxon>
        <taxon>Betaproteobacteria</taxon>
        <taxon>Burkholderiales</taxon>
        <taxon>Oxalobacteraceae</taxon>
        <taxon>Collimonas</taxon>
    </lineage>
</organism>
<dbReference type="PANTHER" id="PTHR30055:SF119">
    <property type="entry name" value="NALC"/>
    <property type="match status" value="1"/>
</dbReference>
<dbReference type="PANTHER" id="PTHR30055">
    <property type="entry name" value="HTH-TYPE TRANSCRIPTIONAL REGULATOR RUTR"/>
    <property type="match status" value="1"/>
</dbReference>
<evidence type="ECO:0000313" key="7">
    <source>
        <dbReference type="Proteomes" id="UP000074561"/>
    </source>
</evidence>
<dbReference type="InterPro" id="IPR039536">
    <property type="entry name" value="TetR_C_Proteobacteria"/>
</dbReference>
<dbReference type="KEGG" id="cpra:CPter91_3151"/>
<dbReference type="GO" id="GO:0003700">
    <property type="term" value="F:DNA-binding transcription factor activity"/>
    <property type="evidence" value="ECO:0007669"/>
    <property type="project" value="TreeGrafter"/>
</dbReference>
<name>A0A127Q676_9BURK</name>
<reference evidence="6 7" key="1">
    <citation type="submission" date="2015-11" db="EMBL/GenBank/DDBJ databases">
        <title>Exploring the genomic traits of fungus-feeding bacterial genus Collimonas.</title>
        <authorList>
            <person name="Song C."/>
            <person name="Schmidt R."/>
            <person name="de Jager V."/>
            <person name="Krzyzanowska D."/>
            <person name="Jongedijk E."/>
            <person name="Cankar K."/>
            <person name="Beekwilder J."/>
            <person name="van Veen A."/>
            <person name="de Boer W."/>
            <person name="van Veen J.A."/>
            <person name="Garbeva P."/>
        </authorList>
    </citation>
    <scope>NUCLEOTIDE SEQUENCE [LARGE SCALE GENOMIC DNA]</scope>
    <source>
        <strain evidence="6 7">Ter91</strain>
    </source>
</reference>
<dbReference type="PRINTS" id="PR00455">
    <property type="entry name" value="HTHTETR"/>
</dbReference>
<evidence type="ECO:0000313" key="6">
    <source>
        <dbReference type="EMBL" id="AMP05486.1"/>
    </source>
</evidence>